<evidence type="ECO:0000256" key="2">
    <source>
        <dbReference type="ARBA" id="ARBA00022576"/>
    </source>
</evidence>
<dbReference type="InterPro" id="IPR051326">
    <property type="entry name" value="Kynurenine-oxoglutarate_AT"/>
</dbReference>
<keyword evidence="3" id="KW-0808">Transferase</keyword>
<name>A0A024GV42_9STRA</name>
<dbReference type="GO" id="GO:0005739">
    <property type="term" value="C:mitochondrion"/>
    <property type="evidence" value="ECO:0007669"/>
    <property type="project" value="TreeGrafter"/>
</dbReference>
<dbReference type="SUPFAM" id="SSF53383">
    <property type="entry name" value="PLP-dependent transferases"/>
    <property type="match status" value="1"/>
</dbReference>
<comment type="cofactor">
    <cofactor evidence="1">
        <name>pyridoxal 5'-phosphate</name>
        <dbReference type="ChEBI" id="CHEBI:597326"/>
    </cofactor>
</comment>
<dbReference type="Proteomes" id="UP000053237">
    <property type="component" value="Unassembled WGS sequence"/>
</dbReference>
<dbReference type="Gene3D" id="3.40.640.10">
    <property type="entry name" value="Type I PLP-dependent aspartate aminotransferase-like (Major domain)"/>
    <property type="match status" value="1"/>
</dbReference>
<dbReference type="EMBL" id="CAIX01001571">
    <property type="protein sequence ID" value="CCI50870.1"/>
    <property type="molecule type" value="Genomic_DNA"/>
</dbReference>
<evidence type="ECO:0000313" key="6">
    <source>
        <dbReference type="EMBL" id="CCI50870.1"/>
    </source>
</evidence>
<dbReference type="PANTHER" id="PTHR43807:SF20">
    <property type="entry name" value="FI04487P"/>
    <property type="match status" value="1"/>
</dbReference>
<gene>
    <name evidence="6" type="ORF">BN9_133110</name>
</gene>
<evidence type="ECO:0000256" key="4">
    <source>
        <dbReference type="ARBA" id="ARBA00022898"/>
    </source>
</evidence>
<dbReference type="InterPro" id="IPR015422">
    <property type="entry name" value="PyrdxlP-dep_Trfase_small"/>
</dbReference>
<dbReference type="Pfam" id="PF00155">
    <property type="entry name" value="Aminotran_1_2"/>
    <property type="match status" value="1"/>
</dbReference>
<keyword evidence="4" id="KW-0663">Pyridoxal phosphate</keyword>
<accession>A0A024GV42</accession>
<keyword evidence="2" id="KW-0032">Aminotransferase</keyword>
<dbReference type="AlphaFoldDB" id="A0A024GV42"/>
<evidence type="ECO:0000256" key="3">
    <source>
        <dbReference type="ARBA" id="ARBA00022679"/>
    </source>
</evidence>
<sequence>MKPVTESHDSERNGIHDVRQSVFAEFAQYALDYNTVNLGQGFPSFKTPEFVKQAAIEAINEDYNQYSRPGGHPTFVQAIAKLYSPFLERDIDCMTEIVTFSGAQGGITAIVSALMNRVRRMLIE</sequence>
<dbReference type="OrthoDB" id="7042322at2759"/>
<comment type="caution">
    <text evidence="6">The sequence shown here is derived from an EMBL/GenBank/DDBJ whole genome shotgun (WGS) entry which is preliminary data.</text>
</comment>
<dbReference type="GO" id="GO:0016212">
    <property type="term" value="F:kynurenine-oxoglutarate transaminase activity"/>
    <property type="evidence" value="ECO:0007669"/>
    <property type="project" value="TreeGrafter"/>
</dbReference>
<dbReference type="InParanoid" id="A0A024GV42"/>
<dbReference type="InterPro" id="IPR015424">
    <property type="entry name" value="PyrdxlP-dep_Trfase"/>
</dbReference>
<organism evidence="6 7">
    <name type="scientific">Albugo candida</name>
    <dbReference type="NCBI Taxonomy" id="65357"/>
    <lineage>
        <taxon>Eukaryota</taxon>
        <taxon>Sar</taxon>
        <taxon>Stramenopiles</taxon>
        <taxon>Oomycota</taxon>
        <taxon>Peronosporomycetes</taxon>
        <taxon>Albuginales</taxon>
        <taxon>Albuginaceae</taxon>
        <taxon>Albugo</taxon>
    </lineage>
</organism>
<dbReference type="InterPro" id="IPR004839">
    <property type="entry name" value="Aminotransferase_I/II_large"/>
</dbReference>
<dbReference type="STRING" id="65357.A0A024GV42"/>
<reference evidence="6 7" key="1">
    <citation type="submission" date="2012-05" db="EMBL/GenBank/DDBJ databases">
        <title>Recombination and specialization in a pathogen metapopulation.</title>
        <authorList>
            <person name="Gardiner A."/>
            <person name="Kemen E."/>
            <person name="Schultz-Larsen T."/>
            <person name="MacLean D."/>
            <person name="Van Oosterhout C."/>
            <person name="Jones J.D.G."/>
        </authorList>
    </citation>
    <scope>NUCLEOTIDE SEQUENCE [LARGE SCALE GENOMIC DNA]</scope>
    <source>
        <strain evidence="6 7">Ac Nc2</strain>
    </source>
</reference>
<dbReference type="Gene3D" id="3.90.1150.10">
    <property type="entry name" value="Aspartate Aminotransferase, domain 1"/>
    <property type="match status" value="1"/>
</dbReference>
<dbReference type="GO" id="GO:0030170">
    <property type="term" value="F:pyridoxal phosphate binding"/>
    <property type="evidence" value="ECO:0007669"/>
    <property type="project" value="InterPro"/>
</dbReference>
<dbReference type="PANTHER" id="PTHR43807">
    <property type="entry name" value="FI04487P"/>
    <property type="match status" value="1"/>
</dbReference>
<keyword evidence="7" id="KW-1185">Reference proteome</keyword>
<proteinExistence type="predicted"/>
<feature type="domain" description="Aminotransferase class I/classII large" evidence="5">
    <location>
        <begin position="35"/>
        <end position="122"/>
    </location>
</feature>
<protein>
    <recommendedName>
        <fullName evidence="5">Aminotransferase class I/classII large domain-containing protein</fullName>
    </recommendedName>
</protein>
<dbReference type="InterPro" id="IPR015421">
    <property type="entry name" value="PyrdxlP-dep_Trfase_major"/>
</dbReference>
<evidence type="ECO:0000259" key="5">
    <source>
        <dbReference type="Pfam" id="PF00155"/>
    </source>
</evidence>
<evidence type="ECO:0000256" key="1">
    <source>
        <dbReference type="ARBA" id="ARBA00001933"/>
    </source>
</evidence>
<evidence type="ECO:0000313" key="7">
    <source>
        <dbReference type="Proteomes" id="UP000053237"/>
    </source>
</evidence>